<evidence type="ECO:0000313" key="13">
    <source>
        <dbReference type="Proteomes" id="UP000070444"/>
    </source>
</evidence>
<evidence type="ECO:0000256" key="7">
    <source>
        <dbReference type="ARBA" id="ARBA00022989"/>
    </source>
</evidence>
<comment type="subcellular location">
    <subcellularLocation>
        <location evidence="1">Endoplasmic reticulum membrane</location>
        <topology evidence="1">Single-pass type I membrane protein</topology>
    </subcellularLocation>
</comment>
<accession>A0A137NYI8</accession>
<dbReference type="STRING" id="796925.A0A137NYI8"/>
<evidence type="ECO:0000256" key="4">
    <source>
        <dbReference type="ARBA" id="ARBA00022692"/>
    </source>
</evidence>
<dbReference type="OrthoDB" id="28092at2759"/>
<keyword evidence="8 10" id="KW-0472">Membrane</keyword>
<gene>
    <name evidence="12" type="ORF">CONCODRAFT_42400</name>
</gene>
<protein>
    <recommendedName>
        <fullName evidence="3">ER membrane protein complex subunit 1</fullName>
    </recommendedName>
</protein>
<keyword evidence="6" id="KW-0256">Endoplasmic reticulum</keyword>
<keyword evidence="5" id="KW-0732">Signal</keyword>
<sequence length="142" mass="15995">MGITSKEVLVSLSSNQIRAISKPQLDPRRPSHNLTPFDQEEGLTVYKPVIPVTGNCLLTYYLDVANIRQVKSKPTEYESTTLILANGQDIYFGLRHPSHLFDVLSEDFSKFSLLLTLLGLIVSILVVKPLIKSKNLKERWAI</sequence>
<evidence type="ECO:0000256" key="5">
    <source>
        <dbReference type="ARBA" id="ARBA00022729"/>
    </source>
</evidence>
<proteinExistence type="inferred from homology"/>
<dbReference type="PANTHER" id="PTHR21573">
    <property type="entry name" value="ER MEMBRANE PROTEIN COMPLEX SUBUNIT 1"/>
    <property type="match status" value="1"/>
</dbReference>
<dbReference type="PANTHER" id="PTHR21573:SF0">
    <property type="entry name" value="ER MEMBRANE PROTEIN COMPLEX SUBUNIT 1"/>
    <property type="match status" value="1"/>
</dbReference>
<reference evidence="12 13" key="1">
    <citation type="journal article" date="2015" name="Genome Biol. Evol.">
        <title>Phylogenomic analyses indicate that early fungi evolved digesting cell walls of algal ancestors of land plants.</title>
        <authorList>
            <person name="Chang Y."/>
            <person name="Wang S."/>
            <person name="Sekimoto S."/>
            <person name="Aerts A.L."/>
            <person name="Choi C."/>
            <person name="Clum A."/>
            <person name="LaButti K.M."/>
            <person name="Lindquist E.A."/>
            <person name="Yee Ngan C."/>
            <person name="Ohm R.A."/>
            <person name="Salamov A.A."/>
            <person name="Grigoriev I.V."/>
            <person name="Spatafora J.W."/>
            <person name="Berbee M.L."/>
        </authorList>
    </citation>
    <scope>NUCLEOTIDE SEQUENCE [LARGE SCALE GENOMIC DNA]</scope>
    <source>
        <strain evidence="12 13">NRRL 28638</strain>
    </source>
</reference>
<dbReference type="Pfam" id="PF07774">
    <property type="entry name" value="EMC1_C"/>
    <property type="match status" value="1"/>
</dbReference>
<name>A0A137NYI8_CONC2</name>
<keyword evidence="4 10" id="KW-0812">Transmembrane</keyword>
<dbReference type="InterPro" id="IPR026895">
    <property type="entry name" value="EMC1"/>
</dbReference>
<dbReference type="Proteomes" id="UP000070444">
    <property type="component" value="Unassembled WGS sequence"/>
</dbReference>
<dbReference type="GO" id="GO:0034975">
    <property type="term" value="P:protein folding in endoplasmic reticulum"/>
    <property type="evidence" value="ECO:0007669"/>
    <property type="project" value="TreeGrafter"/>
</dbReference>
<evidence type="ECO:0000313" key="12">
    <source>
        <dbReference type="EMBL" id="KXN67836.1"/>
    </source>
</evidence>
<comment type="similarity">
    <text evidence="2">Belongs to the EMC1 family.</text>
</comment>
<dbReference type="AlphaFoldDB" id="A0A137NYI8"/>
<evidence type="ECO:0000256" key="10">
    <source>
        <dbReference type="SAM" id="Phobius"/>
    </source>
</evidence>
<evidence type="ECO:0000256" key="3">
    <source>
        <dbReference type="ARBA" id="ARBA00020824"/>
    </source>
</evidence>
<evidence type="ECO:0000256" key="6">
    <source>
        <dbReference type="ARBA" id="ARBA00022824"/>
    </source>
</evidence>
<dbReference type="EMBL" id="KQ964610">
    <property type="protein sequence ID" value="KXN67836.1"/>
    <property type="molecule type" value="Genomic_DNA"/>
</dbReference>
<evidence type="ECO:0000256" key="9">
    <source>
        <dbReference type="ARBA" id="ARBA00023180"/>
    </source>
</evidence>
<evidence type="ECO:0000256" key="8">
    <source>
        <dbReference type="ARBA" id="ARBA00023136"/>
    </source>
</evidence>
<dbReference type="GO" id="GO:0072546">
    <property type="term" value="C:EMC complex"/>
    <property type="evidence" value="ECO:0007669"/>
    <property type="project" value="InterPro"/>
</dbReference>
<organism evidence="12 13">
    <name type="scientific">Conidiobolus coronatus (strain ATCC 28846 / CBS 209.66 / NRRL 28638)</name>
    <name type="common">Delacroixia coronata</name>
    <dbReference type="NCBI Taxonomy" id="796925"/>
    <lineage>
        <taxon>Eukaryota</taxon>
        <taxon>Fungi</taxon>
        <taxon>Fungi incertae sedis</taxon>
        <taxon>Zoopagomycota</taxon>
        <taxon>Entomophthoromycotina</taxon>
        <taxon>Entomophthoromycetes</taxon>
        <taxon>Entomophthorales</taxon>
        <taxon>Ancylistaceae</taxon>
        <taxon>Conidiobolus</taxon>
    </lineage>
</organism>
<evidence type="ECO:0000256" key="1">
    <source>
        <dbReference type="ARBA" id="ARBA00004115"/>
    </source>
</evidence>
<feature type="domain" description="ER membrane protein complex subunit 1 C-terminal" evidence="11">
    <location>
        <begin position="2"/>
        <end position="140"/>
    </location>
</feature>
<keyword evidence="7 10" id="KW-1133">Transmembrane helix</keyword>
<keyword evidence="9" id="KW-0325">Glycoprotein</keyword>
<feature type="transmembrane region" description="Helical" evidence="10">
    <location>
        <begin position="111"/>
        <end position="131"/>
    </location>
</feature>
<evidence type="ECO:0000259" key="11">
    <source>
        <dbReference type="Pfam" id="PF07774"/>
    </source>
</evidence>
<keyword evidence="13" id="KW-1185">Reference proteome</keyword>
<dbReference type="InterPro" id="IPR011678">
    <property type="entry name" value="EMC1_C"/>
</dbReference>
<evidence type="ECO:0000256" key="2">
    <source>
        <dbReference type="ARBA" id="ARBA00007904"/>
    </source>
</evidence>